<accession>A0A2J6RV99</accession>
<dbReference type="Proteomes" id="UP000235786">
    <property type="component" value="Unassembled WGS sequence"/>
</dbReference>
<evidence type="ECO:0000313" key="1">
    <source>
        <dbReference type="EMBL" id="PMD42438.1"/>
    </source>
</evidence>
<organism evidence="1 2">
    <name type="scientific">Hyaloscypha variabilis (strain UAMH 11265 / GT02V1 / F)</name>
    <name type="common">Meliniomyces variabilis</name>
    <dbReference type="NCBI Taxonomy" id="1149755"/>
    <lineage>
        <taxon>Eukaryota</taxon>
        <taxon>Fungi</taxon>
        <taxon>Dikarya</taxon>
        <taxon>Ascomycota</taxon>
        <taxon>Pezizomycotina</taxon>
        <taxon>Leotiomycetes</taxon>
        <taxon>Helotiales</taxon>
        <taxon>Hyaloscyphaceae</taxon>
        <taxon>Hyaloscypha</taxon>
        <taxon>Hyaloscypha variabilis</taxon>
    </lineage>
</organism>
<dbReference type="AlphaFoldDB" id="A0A2J6RV99"/>
<sequence>MALDEPLENEIRDHEEQRFSFSDSLEAGWQALTPAARSEVIMEDFADSLADGSLLASARYYFAIRKEDRRFRTPDEDFEAGIPNPFKDPEHDEEEEENFCIEIALDAKRNERPDFHVKYCECELCAKNCAIQPLDAMTRKERELFYKMEYIMFRLVEESDHPALTDYVFDSFGKYCGAMYNVSGETMDQLHVVYHDDCECQECKKYAMAPRDGEVSVKLQ</sequence>
<evidence type="ECO:0000313" key="2">
    <source>
        <dbReference type="Proteomes" id="UP000235786"/>
    </source>
</evidence>
<protein>
    <submittedName>
        <fullName evidence="1">Uncharacterized protein</fullName>
    </submittedName>
</protein>
<reference evidence="1 2" key="1">
    <citation type="submission" date="2016-04" db="EMBL/GenBank/DDBJ databases">
        <title>A degradative enzymes factory behind the ericoid mycorrhizal symbiosis.</title>
        <authorList>
            <consortium name="DOE Joint Genome Institute"/>
            <person name="Martino E."/>
            <person name="Morin E."/>
            <person name="Grelet G."/>
            <person name="Kuo A."/>
            <person name="Kohler A."/>
            <person name="Daghino S."/>
            <person name="Barry K."/>
            <person name="Choi C."/>
            <person name="Cichocki N."/>
            <person name="Clum A."/>
            <person name="Copeland A."/>
            <person name="Hainaut M."/>
            <person name="Haridas S."/>
            <person name="Labutti K."/>
            <person name="Lindquist E."/>
            <person name="Lipzen A."/>
            <person name="Khouja H.-R."/>
            <person name="Murat C."/>
            <person name="Ohm R."/>
            <person name="Olson A."/>
            <person name="Spatafora J."/>
            <person name="Veneault-Fourrey C."/>
            <person name="Henrissat B."/>
            <person name="Grigoriev I."/>
            <person name="Martin F."/>
            <person name="Perotto S."/>
        </authorList>
    </citation>
    <scope>NUCLEOTIDE SEQUENCE [LARGE SCALE GENOMIC DNA]</scope>
    <source>
        <strain evidence="1 2">F</strain>
    </source>
</reference>
<dbReference type="OrthoDB" id="10401979at2759"/>
<keyword evidence="2" id="KW-1185">Reference proteome</keyword>
<proteinExistence type="predicted"/>
<dbReference type="EMBL" id="KZ613943">
    <property type="protein sequence ID" value="PMD42438.1"/>
    <property type="molecule type" value="Genomic_DNA"/>
</dbReference>
<gene>
    <name evidence="1" type="ORF">L207DRAFT_527347</name>
</gene>
<name>A0A2J6RV99_HYAVF</name>